<dbReference type="InterPro" id="IPR000315">
    <property type="entry name" value="Znf_B-box"/>
</dbReference>
<dbReference type="CDD" id="cd19821">
    <property type="entry name" value="Bbox1_BBX-like"/>
    <property type="match status" value="1"/>
</dbReference>
<name>A0AAD9GHY7_BABDI</name>
<evidence type="ECO:0000256" key="3">
    <source>
        <dbReference type="PROSITE-ProRule" id="PRU00024"/>
    </source>
</evidence>
<dbReference type="SUPFAM" id="SSF56399">
    <property type="entry name" value="ADP-ribosylation"/>
    <property type="match status" value="1"/>
</dbReference>
<comment type="caution">
    <text evidence="5">The sequence shown here is derived from an EMBL/GenBank/DDBJ whole genome shotgun (WGS) entry which is preliminary data.</text>
</comment>
<keyword evidence="3" id="KW-0863">Zinc-finger</keyword>
<dbReference type="PANTHER" id="PTHR31717:SF45">
    <property type="entry name" value="ZINC FINGER PROTEIN CONSTANS-LIKE 14-RELATED"/>
    <property type="match status" value="1"/>
</dbReference>
<dbReference type="PANTHER" id="PTHR31717">
    <property type="entry name" value="ZINC FINGER PROTEIN CONSTANS-LIKE 10"/>
    <property type="match status" value="1"/>
</dbReference>
<reference evidence="5" key="2">
    <citation type="submission" date="2021-05" db="EMBL/GenBank/DDBJ databases">
        <authorList>
            <person name="Pain A."/>
        </authorList>
    </citation>
    <scope>NUCLEOTIDE SEQUENCE</scope>
    <source>
        <strain evidence="5">1802A</strain>
    </source>
</reference>
<feature type="domain" description="B box-type" evidence="4">
    <location>
        <begin position="266"/>
        <end position="309"/>
    </location>
</feature>
<dbReference type="PROSITE" id="PS50119">
    <property type="entry name" value="ZF_BBOX"/>
    <property type="match status" value="2"/>
</dbReference>
<accession>A0AAD9GHY7</accession>
<dbReference type="GO" id="GO:0008270">
    <property type="term" value="F:zinc ion binding"/>
    <property type="evidence" value="ECO:0007669"/>
    <property type="project" value="UniProtKB-KW"/>
</dbReference>
<dbReference type="SMART" id="SM00336">
    <property type="entry name" value="BBOX"/>
    <property type="match status" value="2"/>
</dbReference>
<dbReference type="Gene3D" id="3.30.160.60">
    <property type="entry name" value="Classic Zinc Finger"/>
    <property type="match status" value="1"/>
</dbReference>
<dbReference type="AlphaFoldDB" id="A0AAD9GHY7"/>
<dbReference type="Proteomes" id="UP001195914">
    <property type="component" value="Unassembled WGS sequence"/>
</dbReference>
<keyword evidence="2" id="KW-0862">Zinc</keyword>
<keyword evidence="1" id="KW-0479">Metal-binding</keyword>
<feature type="domain" description="B box-type" evidence="4">
    <location>
        <begin position="314"/>
        <end position="363"/>
    </location>
</feature>
<evidence type="ECO:0000256" key="2">
    <source>
        <dbReference type="ARBA" id="ARBA00022833"/>
    </source>
</evidence>
<reference evidence="5" key="1">
    <citation type="journal article" date="2014" name="Nucleic Acids Res.">
        <title>The evolutionary dynamics of variant antigen genes in Babesia reveal a history of genomic innovation underlying host-parasite interaction.</title>
        <authorList>
            <person name="Jackson A.P."/>
            <person name="Otto T.D."/>
            <person name="Darby A."/>
            <person name="Ramaprasad A."/>
            <person name="Xia D."/>
            <person name="Echaide I.E."/>
            <person name="Farber M."/>
            <person name="Gahlot S."/>
            <person name="Gamble J."/>
            <person name="Gupta D."/>
            <person name="Gupta Y."/>
            <person name="Jackson L."/>
            <person name="Malandrin L."/>
            <person name="Malas T.B."/>
            <person name="Moussa E."/>
            <person name="Nair M."/>
            <person name="Reid A.J."/>
            <person name="Sanders M."/>
            <person name="Sharma J."/>
            <person name="Tracey A."/>
            <person name="Quail M.A."/>
            <person name="Weir W."/>
            <person name="Wastling J.M."/>
            <person name="Hall N."/>
            <person name="Willadsen P."/>
            <person name="Lingelbach K."/>
            <person name="Shiels B."/>
            <person name="Tait A."/>
            <person name="Berriman M."/>
            <person name="Allred D.R."/>
            <person name="Pain A."/>
        </authorList>
    </citation>
    <scope>NUCLEOTIDE SEQUENCE</scope>
    <source>
        <strain evidence="5">1802A</strain>
    </source>
</reference>
<dbReference type="Pfam" id="PF00643">
    <property type="entry name" value="zf-B_box"/>
    <property type="match status" value="2"/>
</dbReference>
<evidence type="ECO:0000313" key="6">
    <source>
        <dbReference type="Proteomes" id="UP001195914"/>
    </source>
</evidence>
<dbReference type="CDD" id="cd19756">
    <property type="entry name" value="Bbox2"/>
    <property type="match status" value="1"/>
</dbReference>
<evidence type="ECO:0000256" key="1">
    <source>
        <dbReference type="ARBA" id="ARBA00022723"/>
    </source>
</evidence>
<proteinExistence type="predicted"/>
<protein>
    <submittedName>
        <fullName evidence="5">Zinc finger (B box) protein</fullName>
    </submittedName>
</protein>
<keyword evidence="6" id="KW-1185">Reference proteome</keyword>
<dbReference type="InterPro" id="IPR049808">
    <property type="entry name" value="CONSTANS-like_Bbox1"/>
</dbReference>
<organism evidence="5 6">
    <name type="scientific">Babesia divergens</name>
    <dbReference type="NCBI Taxonomy" id="32595"/>
    <lineage>
        <taxon>Eukaryota</taxon>
        <taxon>Sar</taxon>
        <taxon>Alveolata</taxon>
        <taxon>Apicomplexa</taxon>
        <taxon>Aconoidasida</taxon>
        <taxon>Piroplasmida</taxon>
        <taxon>Babesiidae</taxon>
        <taxon>Babesia</taxon>
    </lineage>
</organism>
<dbReference type="EMBL" id="JAHBMH010000024">
    <property type="protein sequence ID" value="KAK1938728.1"/>
    <property type="molecule type" value="Genomic_DNA"/>
</dbReference>
<evidence type="ECO:0000259" key="4">
    <source>
        <dbReference type="PROSITE" id="PS50119"/>
    </source>
</evidence>
<dbReference type="Gene3D" id="3.90.228.10">
    <property type="match status" value="1"/>
</dbReference>
<sequence>MDNPVVRDSDEWNTLDFALHLRCRSSRVNMLQAWNITKAETVSVFSRCSQNGPIVEAFVNAETLDQSNSVQDVCTRGFTVGSNGFKISIGNINIPSLPLVRSTVMDSSMSEAKSGMWHAAIADYLLGALNDSGRILPSKNATAANTIYGEKRVYEYFVCDVAFGKSITVSDEVEAQRLRLSMPVEYDSIYLENKEQHGFQDISVMLQQAGGKSMDHLPDESLTEGVLPQMTFKREYIVYSSSQILPRYLVQFECDPVVEETFALPLCDNCQNDAATLYCPSDNARICTSCDEKLHSHNKVVSRHIRVPLNQMPKPAAKCRLHPSKHYNMYCTVCHVPICYICTSSHIHGQAPQEGKSACFIPIANAYDAAIHEMQQESSHIIRKRKEYLNCLLDEVERLKQGINENCDHVEASCYGNMESTLRELRKNIDNCLEILMVEQTENKRQLTEMDWVEHFGDYIRNTLMPADFLRAWLRHCRLRRQFYEDSCKAPLQEVFPDIGLQGELSIMHEHSAENTHT</sequence>
<gene>
    <name evidence="5" type="ORF">X943_003859</name>
</gene>
<evidence type="ECO:0000313" key="5">
    <source>
        <dbReference type="EMBL" id="KAK1938728.1"/>
    </source>
</evidence>
<dbReference type="SUPFAM" id="SSF57845">
    <property type="entry name" value="B-box zinc-binding domain"/>
    <property type="match status" value="1"/>
</dbReference>